<keyword evidence="1" id="KW-0812">Transmembrane</keyword>
<feature type="transmembrane region" description="Helical" evidence="1">
    <location>
        <begin position="67"/>
        <end position="88"/>
    </location>
</feature>
<dbReference type="AlphaFoldDB" id="D5UDX2"/>
<keyword evidence="3" id="KW-1185">Reference proteome</keyword>
<organism evidence="2 3">
    <name type="scientific">Cellulomonas flavigena (strain ATCC 482 / DSM 20109 / BCRC 11376 / JCM 18109 / NBRC 3775 / NCIMB 8073 / NRS 134)</name>
    <dbReference type="NCBI Taxonomy" id="446466"/>
    <lineage>
        <taxon>Bacteria</taxon>
        <taxon>Bacillati</taxon>
        <taxon>Actinomycetota</taxon>
        <taxon>Actinomycetes</taxon>
        <taxon>Micrococcales</taxon>
        <taxon>Cellulomonadaceae</taxon>
        <taxon>Cellulomonas</taxon>
    </lineage>
</organism>
<keyword evidence="1" id="KW-0472">Membrane</keyword>
<dbReference type="RefSeq" id="WP_013116864.1">
    <property type="nucleotide sequence ID" value="NC_014151.1"/>
</dbReference>
<proteinExistence type="predicted"/>
<evidence type="ECO:0000313" key="3">
    <source>
        <dbReference type="Proteomes" id="UP000000849"/>
    </source>
</evidence>
<evidence type="ECO:0000256" key="1">
    <source>
        <dbReference type="SAM" id="Phobius"/>
    </source>
</evidence>
<feature type="transmembrane region" description="Helical" evidence="1">
    <location>
        <begin position="40"/>
        <end position="61"/>
    </location>
</feature>
<dbReference type="KEGG" id="cfl:Cfla_1632"/>
<protein>
    <submittedName>
        <fullName evidence="2">Potassium/proton antiporter</fullName>
    </submittedName>
</protein>
<gene>
    <name evidence="2" type="ordered locus">Cfla_1632</name>
</gene>
<keyword evidence="1" id="KW-1133">Transmembrane helix</keyword>
<name>D5UDX2_CELFN</name>
<sequence length="173" mass="18336">MTDDDASTDGTARSLTMTDELLRAMTRDVTALLLRSRQALGLWAGFFAVVVPVLLVVAATVGDTDLLLLYLGLVLVTVAVLVVVQVLVTRRSVRRALVVALPQGTDVRVAVTGEELQQRGALGSSQTAWSAFRDVRVRGAAAVLRLRGSSAFVVLPSALLTDADLAVIRARLG</sequence>
<dbReference type="Proteomes" id="UP000000849">
    <property type="component" value="Chromosome"/>
</dbReference>
<evidence type="ECO:0000313" key="2">
    <source>
        <dbReference type="EMBL" id="ADG74530.1"/>
    </source>
</evidence>
<accession>D5UDX2</accession>
<dbReference type="HOGENOM" id="CLU_1544861_0_0_11"/>
<reference evidence="2 3" key="1">
    <citation type="journal article" date="2010" name="Stand. Genomic Sci.">
        <title>Complete genome sequence of Cellulomonas flavigena type strain (134).</title>
        <authorList>
            <person name="Abt B."/>
            <person name="Foster B."/>
            <person name="Lapidus A."/>
            <person name="Clum A."/>
            <person name="Sun H."/>
            <person name="Pukall R."/>
            <person name="Lucas S."/>
            <person name="Glavina Del Rio T."/>
            <person name="Nolan M."/>
            <person name="Tice H."/>
            <person name="Cheng J.F."/>
            <person name="Pitluck S."/>
            <person name="Liolios K."/>
            <person name="Ivanova N."/>
            <person name="Mavromatis K."/>
            <person name="Ovchinnikova G."/>
            <person name="Pati A."/>
            <person name="Goodwin L."/>
            <person name="Chen A."/>
            <person name="Palaniappan K."/>
            <person name="Land M."/>
            <person name="Hauser L."/>
            <person name="Chang Y.J."/>
            <person name="Jeffries C.D."/>
            <person name="Rohde M."/>
            <person name="Goker M."/>
            <person name="Woyke T."/>
            <person name="Bristow J."/>
            <person name="Eisen J.A."/>
            <person name="Markowitz V."/>
            <person name="Hugenholtz P."/>
            <person name="Kyrpides N.C."/>
            <person name="Klenk H.P."/>
        </authorList>
    </citation>
    <scope>NUCLEOTIDE SEQUENCE [LARGE SCALE GENOMIC DNA]</scope>
    <source>
        <strain evidence="3">ATCC 482 / DSM 20109 / BCRC 11376 / JCM 18109 / NBRC 3775 / NCIMB 8073 / NRS 134</strain>
    </source>
</reference>
<dbReference type="EMBL" id="CP001964">
    <property type="protein sequence ID" value="ADG74530.1"/>
    <property type="molecule type" value="Genomic_DNA"/>
</dbReference>